<accession>A0A239L0I0</accession>
<evidence type="ECO:0000313" key="2">
    <source>
        <dbReference type="Proteomes" id="UP000198393"/>
    </source>
</evidence>
<proteinExistence type="predicted"/>
<organism evidence="1 2">
    <name type="scientific">Ekhidna lutea</name>
    <dbReference type="NCBI Taxonomy" id="447679"/>
    <lineage>
        <taxon>Bacteria</taxon>
        <taxon>Pseudomonadati</taxon>
        <taxon>Bacteroidota</taxon>
        <taxon>Cytophagia</taxon>
        <taxon>Cytophagales</taxon>
        <taxon>Reichenbachiellaceae</taxon>
        <taxon>Ekhidna</taxon>
    </lineage>
</organism>
<dbReference type="EMBL" id="FZPD01000005">
    <property type="protein sequence ID" value="SNT23961.1"/>
    <property type="molecule type" value="Genomic_DNA"/>
</dbReference>
<dbReference type="AlphaFoldDB" id="A0A239L0I0"/>
<evidence type="ECO:0000313" key="1">
    <source>
        <dbReference type="EMBL" id="SNT23961.1"/>
    </source>
</evidence>
<gene>
    <name evidence="1" type="ORF">SAMN05421640_2883</name>
</gene>
<sequence length="73" mass="8290">MLSITNSISIKKPLSEVFAFVSDQRNNPKWNYNIVNVKKTNEAEGVGAEYLQIRKSDKQPLASVRVPTNRKIN</sequence>
<protein>
    <recommendedName>
        <fullName evidence="3">Polyketide cyclase / dehydrase and lipid transport</fullName>
    </recommendedName>
</protein>
<dbReference type="Gene3D" id="3.30.530.20">
    <property type="match status" value="1"/>
</dbReference>
<dbReference type="Proteomes" id="UP000198393">
    <property type="component" value="Unassembled WGS sequence"/>
</dbReference>
<keyword evidence="2" id="KW-1185">Reference proteome</keyword>
<dbReference type="OrthoDB" id="595105at2"/>
<dbReference type="SUPFAM" id="SSF55961">
    <property type="entry name" value="Bet v1-like"/>
    <property type="match status" value="1"/>
</dbReference>
<name>A0A239L0I0_EKHLU</name>
<dbReference type="InterPro" id="IPR023393">
    <property type="entry name" value="START-like_dom_sf"/>
</dbReference>
<dbReference type="RefSeq" id="WP_089357585.1">
    <property type="nucleotide sequence ID" value="NZ_FZPD01000005.1"/>
</dbReference>
<evidence type="ECO:0008006" key="3">
    <source>
        <dbReference type="Google" id="ProtNLM"/>
    </source>
</evidence>
<reference evidence="1 2" key="1">
    <citation type="submission" date="2017-06" db="EMBL/GenBank/DDBJ databases">
        <authorList>
            <person name="Kim H.J."/>
            <person name="Triplett B.A."/>
        </authorList>
    </citation>
    <scope>NUCLEOTIDE SEQUENCE [LARGE SCALE GENOMIC DNA]</scope>
    <source>
        <strain evidence="1 2">DSM 19307</strain>
    </source>
</reference>